<feature type="domain" description="FHA" evidence="3">
    <location>
        <begin position="79"/>
        <end position="129"/>
    </location>
</feature>
<evidence type="ECO:0000313" key="4">
    <source>
        <dbReference type="EMBL" id="MCH6470661.1"/>
    </source>
</evidence>
<dbReference type="InterPro" id="IPR050923">
    <property type="entry name" value="Cell_Proc_Reg/RNA_Proc"/>
</dbReference>
<keyword evidence="5" id="KW-1185">Reference proteome</keyword>
<feature type="region of interest" description="Disordered" evidence="2">
    <location>
        <begin position="1"/>
        <end position="40"/>
    </location>
</feature>
<dbReference type="SUPFAM" id="SSF49879">
    <property type="entry name" value="SMAD/FHA domain"/>
    <property type="match status" value="1"/>
</dbReference>
<accession>A0ABS9U1U0</accession>
<name>A0ABS9U1U0_9MICC</name>
<dbReference type="PROSITE" id="PS50006">
    <property type="entry name" value="FHA_DOMAIN"/>
    <property type="match status" value="1"/>
</dbReference>
<dbReference type="PANTHER" id="PTHR23308">
    <property type="entry name" value="NUCLEAR INHIBITOR OF PROTEIN PHOSPHATASE-1"/>
    <property type="match status" value="1"/>
</dbReference>
<dbReference type="Pfam" id="PF00498">
    <property type="entry name" value="FHA"/>
    <property type="match status" value="1"/>
</dbReference>
<evidence type="ECO:0000256" key="2">
    <source>
        <dbReference type="SAM" id="MobiDB-lite"/>
    </source>
</evidence>
<dbReference type="Gene3D" id="2.60.200.20">
    <property type="match status" value="1"/>
</dbReference>
<feature type="compositionally biased region" description="Basic and acidic residues" evidence="2">
    <location>
        <begin position="1"/>
        <end position="20"/>
    </location>
</feature>
<dbReference type="EMBL" id="JAKZBV010000001">
    <property type="protein sequence ID" value="MCH6470661.1"/>
    <property type="molecule type" value="Genomic_DNA"/>
</dbReference>
<evidence type="ECO:0000256" key="1">
    <source>
        <dbReference type="ARBA" id="ARBA00022553"/>
    </source>
</evidence>
<protein>
    <submittedName>
        <fullName evidence="4">FHA domain-containing protein</fullName>
    </submittedName>
</protein>
<dbReference type="SMART" id="SM00240">
    <property type="entry name" value="FHA"/>
    <property type="match status" value="1"/>
</dbReference>
<evidence type="ECO:0000259" key="3">
    <source>
        <dbReference type="PROSITE" id="PS50006"/>
    </source>
</evidence>
<dbReference type="Proteomes" id="UP001202922">
    <property type="component" value="Unassembled WGS sequence"/>
</dbReference>
<reference evidence="4 5" key="1">
    <citation type="submission" date="2022-03" db="EMBL/GenBank/DDBJ databases">
        <title>Sinomonas sp. isolated from a soil.</title>
        <authorList>
            <person name="Han J."/>
            <person name="Kim D.-U."/>
        </authorList>
    </citation>
    <scope>NUCLEOTIDE SEQUENCE [LARGE SCALE GENOMIC DNA]</scope>
    <source>
        <strain evidence="4 5">5-5</strain>
    </source>
</reference>
<dbReference type="InterPro" id="IPR000253">
    <property type="entry name" value="FHA_dom"/>
</dbReference>
<dbReference type="InterPro" id="IPR008984">
    <property type="entry name" value="SMAD_FHA_dom_sf"/>
</dbReference>
<dbReference type="CDD" id="cd22684">
    <property type="entry name" value="FHA_GarA_OdhI-like"/>
    <property type="match status" value="1"/>
</dbReference>
<gene>
    <name evidence="4" type="ORF">L0M17_11855</name>
</gene>
<keyword evidence="1" id="KW-0597">Phosphoprotein</keyword>
<proteinExistence type="predicted"/>
<evidence type="ECO:0000313" key="5">
    <source>
        <dbReference type="Proteomes" id="UP001202922"/>
    </source>
</evidence>
<organism evidence="4 5">
    <name type="scientific">Sinomonas terrae</name>
    <dbReference type="NCBI Taxonomy" id="2908838"/>
    <lineage>
        <taxon>Bacteria</taxon>
        <taxon>Bacillati</taxon>
        <taxon>Actinomycetota</taxon>
        <taxon>Actinomycetes</taxon>
        <taxon>Micrococcales</taxon>
        <taxon>Micrococcaceae</taxon>
        <taxon>Sinomonas</taxon>
    </lineage>
</organism>
<dbReference type="RefSeq" id="WP_241056426.1">
    <property type="nucleotide sequence ID" value="NZ_JAKZBV010000001.1"/>
</dbReference>
<comment type="caution">
    <text evidence="4">The sequence shown here is derived from an EMBL/GenBank/DDBJ whole genome shotgun (WGS) entry which is preliminary data.</text>
</comment>
<sequence length="162" mass="17631">MGSEERRGLDAGEATERDITASETTSIHLPPIGKEPHRPRQLTPEEEVAIDALPFGSALLIAHSGPNSGARFLLDSDATTVGRHPNADIFLDDVTVSRRHAEFRRTPSGAFEVVDAGSLNGTYVNHDRVDRVVLRTGAEVQIGKFRLTYYQSPATSTVRHSA</sequence>